<dbReference type="SUPFAM" id="SSF55021">
    <property type="entry name" value="ACT-like"/>
    <property type="match status" value="1"/>
</dbReference>
<keyword evidence="2" id="KW-0804">Transcription</keyword>
<dbReference type="HOGENOM" id="CLU_901378_0_0_1"/>
<dbReference type="GO" id="GO:0046983">
    <property type="term" value="F:protein dimerization activity"/>
    <property type="evidence" value="ECO:0007669"/>
    <property type="project" value="InterPro"/>
</dbReference>
<feature type="domain" description="ACT" evidence="5">
    <location>
        <begin position="241"/>
        <end position="309"/>
    </location>
</feature>
<sequence length="309" mass="34219">MLPSSSFPPVYQQDEGGGFDPTKSDRYWESPATVSVVDEDLRSCNQMPFKNEFQELLPVPNGGSGSGIFTPGSHHQHQLLQPQLQFGGEQDAPFGSINEAQAKQEMLAYQALCQAELMRSEKTPHRTQFQRENHILAERQRREEMNEKFTALKALLPKSTKKDKASIVGETINYVLELEKKLKELQSTANSKTSHRHKRRALPAETNPERRIATSSNADQGENLSVKPADIELQSIGGQAIIKMVCMRSPGLALRILATLESCQAQVIQSNIATLGSHAILFFTVELSSSNTSTEELIATLELAASRTE</sequence>
<keyword evidence="7" id="KW-1185">Reference proteome</keyword>
<dbReference type="Proteomes" id="UP000001514">
    <property type="component" value="Unassembled WGS sequence"/>
</dbReference>
<protein>
    <recommendedName>
        <fullName evidence="8">BHLH domain-containing protein</fullName>
    </recommendedName>
</protein>
<dbReference type="PANTHER" id="PTHR45959">
    <property type="entry name" value="BHLH TRANSCRIPTION FACTOR"/>
    <property type="match status" value="1"/>
</dbReference>
<organism evidence="7">
    <name type="scientific">Selaginella moellendorffii</name>
    <name type="common">Spikemoss</name>
    <dbReference type="NCBI Taxonomy" id="88036"/>
    <lineage>
        <taxon>Eukaryota</taxon>
        <taxon>Viridiplantae</taxon>
        <taxon>Streptophyta</taxon>
        <taxon>Embryophyta</taxon>
        <taxon>Tracheophyta</taxon>
        <taxon>Lycopodiopsida</taxon>
        <taxon>Selaginellales</taxon>
        <taxon>Selaginellaceae</taxon>
        <taxon>Selaginella</taxon>
    </lineage>
</organism>
<dbReference type="AlphaFoldDB" id="D8R6H8"/>
<dbReference type="Pfam" id="PF00010">
    <property type="entry name" value="HLH"/>
    <property type="match status" value="1"/>
</dbReference>
<dbReference type="CDD" id="cd11393">
    <property type="entry name" value="bHLH_AtbHLH_like"/>
    <property type="match status" value="1"/>
</dbReference>
<dbReference type="InterPro" id="IPR045239">
    <property type="entry name" value="bHLH95_bHLH"/>
</dbReference>
<feature type="domain" description="BHLH" evidence="4">
    <location>
        <begin position="129"/>
        <end position="178"/>
    </location>
</feature>
<evidence type="ECO:0000259" key="4">
    <source>
        <dbReference type="PROSITE" id="PS50888"/>
    </source>
</evidence>
<evidence type="ECO:0000256" key="3">
    <source>
        <dbReference type="SAM" id="MobiDB-lite"/>
    </source>
</evidence>
<evidence type="ECO:0000256" key="2">
    <source>
        <dbReference type="ARBA" id="ARBA00023163"/>
    </source>
</evidence>
<gene>
    <name evidence="6" type="ORF">SELMODRAFT_407706</name>
</gene>
<dbReference type="Gene3D" id="4.10.280.10">
    <property type="entry name" value="Helix-loop-helix DNA-binding domain"/>
    <property type="match status" value="1"/>
</dbReference>
<accession>D8R6H8</accession>
<name>D8R6H8_SELML</name>
<dbReference type="SUPFAM" id="SSF47459">
    <property type="entry name" value="HLH, helix-loop-helix DNA-binding domain"/>
    <property type="match status" value="1"/>
</dbReference>
<dbReference type="PANTHER" id="PTHR45959:SF63">
    <property type="entry name" value="BHLH DOMAIN-CONTAINING PROTEIN"/>
    <property type="match status" value="1"/>
</dbReference>
<dbReference type="KEGG" id="smo:SELMODRAFT_407706"/>
<evidence type="ECO:0000313" key="6">
    <source>
        <dbReference type="EMBL" id="EFJ32676.1"/>
    </source>
</evidence>
<feature type="region of interest" description="Disordered" evidence="3">
    <location>
        <begin position="186"/>
        <end position="221"/>
    </location>
</feature>
<reference evidence="6 7" key="1">
    <citation type="journal article" date="2011" name="Science">
        <title>The Selaginella genome identifies genetic changes associated with the evolution of vascular plants.</title>
        <authorList>
            <person name="Banks J.A."/>
            <person name="Nishiyama T."/>
            <person name="Hasebe M."/>
            <person name="Bowman J.L."/>
            <person name="Gribskov M."/>
            <person name="dePamphilis C."/>
            <person name="Albert V.A."/>
            <person name="Aono N."/>
            <person name="Aoyama T."/>
            <person name="Ambrose B.A."/>
            <person name="Ashton N.W."/>
            <person name="Axtell M.J."/>
            <person name="Barker E."/>
            <person name="Barker M.S."/>
            <person name="Bennetzen J.L."/>
            <person name="Bonawitz N.D."/>
            <person name="Chapple C."/>
            <person name="Cheng C."/>
            <person name="Correa L.G."/>
            <person name="Dacre M."/>
            <person name="DeBarry J."/>
            <person name="Dreyer I."/>
            <person name="Elias M."/>
            <person name="Engstrom E.M."/>
            <person name="Estelle M."/>
            <person name="Feng L."/>
            <person name="Finet C."/>
            <person name="Floyd S.K."/>
            <person name="Frommer W.B."/>
            <person name="Fujita T."/>
            <person name="Gramzow L."/>
            <person name="Gutensohn M."/>
            <person name="Harholt J."/>
            <person name="Hattori M."/>
            <person name="Heyl A."/>
            <person name="Hirai T."/>
            <person name="Hiwatashi Y."/>
            <person name="Ishikawa M."/>
            <person name="Iwata M."/>
            <person name="Karol K.G."/>
            <person name="Koehler B."/>
            <person name="Kolukisaoglu U."/>
            <person name="Kubo M."/>
            <person name="Kurata T."/>
            <person name="Lalonde S."/>
            <person name="Li K."/>
            <person name="Li Y."/>
            <person name="Litt A."/>
            <person name="Lyons E."/>
            <person name="Manning G."/>
            <person name="Maruyama T."/>
            <person name="Michael T.P."/>
            <person name="Mikami K."/>
            <person name="Miyazaki S."/>
            <person name="Morinaga S."/>
            <person name="Murata T."/>
            <person name="Mueller-Roeber B."/>
            <person name="Nelson D.R."/>
            <person name="Obara M."/>
            <person name="Oguri Y."/>
            <person name="Olmstead R.G."/>
            <person name="Onodera N."/>
            <person name="Petersen B.L."/>
            <person name="Pils B."/>
            <person name="Prigge M."/>
            <person name="Rensing S.A."/>
            <person name="Riano-Pachon D.M."/>
            <person name="Roberts A.W."/>
            <person name="Sato Y."/>
            <person name="Scheller H.V."/>
            <person name="Schulz B."/>
            <person name="Schulz C."/>
            <person name="Shakirov E.V."/>
            <person name="Shibagaki N."/>
            <person name="Shinohara N."/>
            <person name="Shippen D.E."/>
            <person name="Soerensen I."/>
            <person name="Sotooka R."/>
            <person name="Sugimoto N."/>
            <person name="Sugita M."/>
            <person name="Sumikawa N."/>
            <person name="Tanurdzic M."/>
            <person name="Theissen G."/>
            <person name="Ulvskov P."/>
            <person name="Wakazuki S."/>
            <person name="Weng J.K."/>
            <person name="Willats W.W."/>
            <person name="Wipf D."/>
            <person name="Wolf P.G."/>
            <person name="Yang L."/>
            <person name="Zimmer A.D."/>
            <person name="Zhu Q."/>
            <person name="Mitros T."/>
            <person name="Hellsten U."/>
            <person name="Loque D."/>
            <person name="Otillar R."/>
            <person name="Salamov A."/>
            <person name="Schmutz J."/>
            <person name="Shapiro H."/>
            <person name="Lindquist E."/>
            <person name="Lucas S."/>
            <person name="Rokhsar D."/>
            <person name="Grigoriev I.V."/>
        </authorList>
    </citation>
    <scope>NUCLEOTIDE SEQUENCE [LARGE SCALE GENOMIC DNA]</scope>
</reference>
<dbReference type="PROSITE" id="PS50888">
    <property type="entry name" value="BHLH"/>
    <property type="match status" value="1"/>
</dbReference>
<dbReference type="CDD" id="cd04873">
    <property type="entry name" value="ACT_UUR-ACR-like"/>
    <property type="match status" value="1"/>
</dbReference>
<dbReference type="OMA" id="HANIITH"/>
<dbReference type="SMART" id="SM00353">
    <property type="entry name" value="HLH"/>
    <property type="match status" value="1"/>
</dbReference>
<evidence type="ECO:0000259" key="5">
    <source>
        <dbReference type="PROSITE" id="PS51671"/>
    </source>
</evidence>
<keyword evidence="1" id="KW-0805">Transcription regulation</keyword>
<dbReference type="PROSITE" id="PS51671">
    <property type="entry name" value="ACT"/>
    <property type="match status" value="1"/>
</dbReference>
<dbReference type="EMBL" id="GL377572">
    <property type="protein sequence ID" value="EFJ32676.1"/>
    <property type="molecule type" value="Genomic_DNA"/>
</dbReference>
<dbReference type="Gramene" id="EFJ32676">
    <property type="protein sequence ID" value="EFJ32676"/>
    <property type="gene ID" value="SELMODRAFT_407706"/>
</dbReference>
<dbReference type="InterPro" id="IPR052610">
    <property type="entry name" value="bHLH_transcription_regulator"/>
</dbReference>
<evidence type="ECO:0008006" key="8">
    <source>
        <dbReference type="Google" id="ProtNLM"/>
    </source>
</evidence>
<evidence type="ECO:0000313" key="7">
    <source>
        <dbReference type="Proteomes" id="UP000001514"/>
    </source>
</evidence>
<dbReference type="InterPro" id="IPR036638">
    <property type="entry name" value="HLH_DNA-bd_sf"/>
</dbReference>
<dbReference type="InParanoid" id="D8R6H8"/>
<dbReference type="FunCoup" id="D8R6H8">
    <property type="interactions" value="95"/>
</dbReference>
<evidence type="ECO:0000256" key="1">
    <source>
        <dbReference type="ARBA" id="ARBA00023015"/>
    </source>
</evidence>
<dbReference type="InterPro" id="IPR002912">
    <property type="entry name" value="ACT_dom"/>
</dbReference>
<feature type="region of interest" description="Disordered" evidence="3">
    <location>
        <begin position="1"/>
        <end position="26"/>
    </location>
</feature>
<dbReference type="InterPro" id="IPR045865">
    <property type="entry name" value="ACT-like_dom_sf"/>
</dbReference>
<dbReference type="InterPro" id="IPR011598">
    <property type="entry name" value="bHLH_dom"/>
</dbReference>
<proteinExistence type="predicted"/>